<dbReference type="AlphaFoldDB" id="A0A517N6N3"/>
<dbReference type="OrthoDB" id="260014at2"/>
<dbReference type="RefSeq" id="WP_145168610.1">
    <property type="nucleotide sequence ID" value="NZ_CP036525.1"/>
</dbReference>
<evidence type="ECO:0000256" key="1">
    <source>
        <dbReference type="SAM" id="MobiDB-lite"/>
    </source>
</evidence>
<dbReference type="KEGG" id="rlc:K227x_11810"/>
<evidence type="ECO:0000313" key="3">
    <source>
        <dbReference type="Proteomes" id="UP000318538"/>
    </source>
</evidence>
<dbReference type="EMBL" id="CP036525">
    <property type="protein sequence ID" value="QDT02803.1"/>
    <property type="molecule type" value="Genomic_DNA"/>
</dbReference>
<evidence type="ECO:0008006" key="4">
    <source>
        <dbReference type="Google" id="ProtNLM"/>
    </source>
</evidence>
<accession>A0A517N6N3</accession>
<dbReference type="Proteomes" id="UP000318538">
    <property type="component" value="Chromosome"/>
</dbReference>
<proteinExistence type="predicted"/>
<name>A0A517N6N3_9BACT</name>
<organism evidence="2 3">
    <name type="scientific">Rubripirellula lacrimiformis</name>
    <dbReference type="NCBI Taxonomy" id="1930273"/>
    <lineage>
        <taxon>Bacteria</taxon>
        <taxon>Pseudomonadati</taxon>
        <taxon>Planctomycetota</taxon>
        <taxon>Planctomycetia</taxon>
        <taxon>Pirellulales</taxon>
        <taxon>Pirellulaceae</taxon>
        <taxon>Rubripirellula</taxon>
    </lineage>
</organism>
<reference evidence="2 3" key="1">
    <citation type="submission" date="2019-02" db="EMBL/GenBank/DDBJ databases">
        <title>Deep-cultivation of Planctomycetes and their phenomic and genomic characterization uncovers novel biology.</title>
        <authorList>
            <person name="Wiegand S."/>
            <person name="Jogler M."/>
            <person name="Boedeker C."/>
            <person name="Pinto D."/>
            <person name="Vollmers J."/>
            <person name="Rivas-Marin E."/>
            <person name="Kohn T."/>
            <person name="Peeters S.H."/>
            <person name="Heuer A."/>
            <person name="Rast P."/>
            <person name="Oberbeckmann S."/>
            <person name="Bunk B."/>
            <person name="Jeske O."/>
            <person name="Meyerdierks A."/>
            <person name="Storesund J.E."/>
            <person name="Kallscheuer N."/>
            <person name="Luecker S."/>
            <person name="Lage O.M."/>
            <person name="Pohl T."/>
            <person name="Merkel B.J."/>
            <person name="Hornburger P."/>
            <person name="Mueller R.-W."/>
            <person name="Bruemmer F."/>
            <person name="Labrenz M."/>
            <person name="Spormann A.M."/>
            <person name="Op den Camp H."/>
            <person name="Overmann J."/>
            <person name="Amann R."/>
            <person name="Jetten M.S.M."/>
            <person name="Mascher T."/>
            <person name="Medema M.H."/>
            <person name="Devos D.P."/>
            <person name="Kaster A.-K."/>
            <person name="Ovreas L."/>
            <person name="Rohde M."/>
            <person name="Galperin M.Y."/>
            <person name="Jogler C."/>
        </authorList>
    </citation>
    <scope>NUCLEOTIDE SEQUENCE [LARGE SCALE GENOMIC DNA]</scope>
    <source>
        <strain evidence="2 3">K22_7</strain>
    </source>
</reference>
<sequence length="389" mass="42741">MPRHADDCPHRSRIESVDPNDRSSETAHCGLIATVADFASGESATVDRETCHACCQSFVPSPQDWNPVIASIIHSIGETLLQSSPDGPIADQARRLCRQAIDQLPIVYPDEDDCVDDAQIEHSPVHVSVDELAAALPIPIQTKPPADPTRGIRWTVGMTTAPRRQPTLTRCIQSITASGWQAPMLFVDGEVELTMDEQSQVRIQRPRPIGAWPAWCETLRTMLSDAPDADADADADAVMIVQDDVLFPAVSSIREYVEMVLWPQDSAGIVSLYTSTEDMQSTNHWRPHPGLWQYGALAMIFPTVVARQLLNAADRGELNVVDGNAGIDTRIGYWAIQNDIPIWHPSPSLVQHIGQVSSVWNHSRAVGLRRADRFIMDELASGPKDATGQ</sequence>
<evidence type="ECO:0000313" key="2">
    <source>
        <dbReference type="EMBL" id="QDT02803.1"/>
    </source>
</evidence>
<feature type="region of interest" description="Disordered" evidence="1">
    <location>
        <begin position="1"/>
        <end position="23"/>
    </location>
</feature>
<protein>
    <recommendedName>
        <fullName evidence="4">Glycosyltransferase family 25 (LPS biosynthesis protein)</fullName>
    </recommendedName>
</protein>
<gene>
    <name evidence="2" type="ORF">K227x_11810</name>
</gene>
<keyword evidence="3" id="KW-1185">Reference proteome</keyword>